<name>L7MMT0_RHIPC</name>
<dbReference type="AlphaFoldDB" id="L7MMT0"/>
<evidence type="ECO:0000313" key="1">
    <source>
        <dbReference type="EMBL" id="JAA64953.1"/>
    </source>
</evidence>
<protein>
    <submittedName>
        <fullName evidence="1">Uncharacterized protein</fullName>
    </submittedName>
</protein>
<organism evidence="1">
    <name type="scientific">Rhipicephalus pulchellus</name>
    <name type="common">Yellow backed tick</name>
    <name type="synonym">Dermacentor pulchellus</name>
    <dbReference type="NCBI Taxonomy" id="72859"/>
    <lineage>
        <taxon>Eukaryota</taxon>
        <taxon>Metazoa</taxon>
        <taxon>Ecdysozoa</taxon>
        <taxon>Arthropoda</taxon>
        <taxon>Chelicerata</taxon>
        <taxon>Arachnida</taxon>
        <taxon>Acari</taxon>
        <taxon>Parasitiformes</taxon>
        <taxon>Ixodida</taxon>
        <taxon>Ixodoidea</taxon>
        <taxon>Ixodidae</taxon>
        <taxon>Rhipicephalinae</taxon>
        <taxon>Rhipicephalus</taxon>
        <taxon>Rhipicephalus</taxon>
    </lineage>
</organism>
<proteinExistence type="evidence at transcript level"/>
<feature type="non-terminal residue" evidence="1">
    <location>
        <position position="187"/>
    </location>
</feature>
<sequence>MGLPGTGASGVRLVCVEKKGKTVSWRQHPSDADGFIYFILDFPHLKWVRNGFVLKDFDLPEGCASAAHIGSARRCDDRHDTTLKAMLHVNQSIVQPNGFESMRVNIAFRLFSDEVLGGLFLYKDEIQSRHGDATATSSFVERMRRLIEAMTSRCSSGALRPGNTHHGSIESFLEYWDEWEEAAVSEG</sequence>
<dbReference type="EMBL" id="GACK01000081">
    <property type="protein sequence ID" value="JAA64953.1"/>
    <property type="molecule type" value="mRNA"/>
</dbReference>
<reference evidence="1" key="1">
    <citation type="submission" date="2012-11" db="EMBL/GenBank/DDBJ databases">
        <authorList>
            <person name="Lucero-Rivera Y.E."/>
            <person name="Tovar-Ramirez D."/>
        </authorList>
    </citation>
    <scope>NUCLEOTIDE SEQUENCE</scope>
    <source>
        <tissue evidence="1">Salivary gland</tissue>
    </source>
</reference>
<reference evidence="1" key="2">
    <citation type="journal article" date="2015" name="J. Proteomics">
        <title>Sexual differences in the sialomes of the zebra tick, Rhipicephalus pulchellus.</title>
        <authorList>
            <person name="Tan A.W."/>
            <person name="Francischetti I.M."/>
            <person name="Slovak M."/>
            <person name="Kini R.M."/>
            <person name="Ribeiro J.M."/>
        </authorList>
    </citation>
    <scope>NUCLEOTIDE SEQUENCE</scope>
    <source>
        <tissue evidence="1">Salivary gland</tissue>
    </source>
</reference>
<accession>L7MMT0</accession>